<dbReference type="InterPro" id="IPR005182">
    <property type="entry name" value="YdbS-like_PH"/>
</dbReference>
<protein>
    <recommendedName>
        <fullName evidence="2">YdbS-like PH domain-containing protein</fullName>
    </recommendedName>
</protein>
<dbReference type="RefSeq" id="WP_345476855.1">
    <property type="nucleotide sequence ID" value="NZ_BAABLW010000005.1"/>
</dbReference>
<dbReference type="Proteomes" id="UP001500368">
    <property type="component" value="Unassembled WGS sequence"/>
</dbReference>
<organism evidence="3 4">
    <name type="scientific">Nesterenkonia rhizosphaerae</name>
    <dbReference type="NCBI Taxonomy" id="1348272"/>
    <lineage>
        <taxon>Bacteria</taxon>
        <taxon>Bacillati</taxon>
        <taxon>Actinomycetota</taxon>
        <taxon>Actinomycetes</taxon>
        <taxon>Micrococcales</taxon>
        <taxon>Micrococcaceae</taxon>
        <taxon>Nesterenkonia</taxon>
    </lineage>
</organism>
<evidence type="ECO:0000313" key="3">
    <source>
        <dbReference type="EMBL" id="GAA4915931.1"/>
    </source>
</evidence>
<name>A0ABP9FWK4_9MICC</name>
<dbReference type="EMBL" id="BAABLW010000005">
    <property type="protein sequence ID" value="GAA4915931.1"/>
    <property type="molecule type" value="Genomic_DNA"/>
</dbReference>
<keyword evidence="1" id="KW-0472">Membrane</keyword>
<evidence type="ECO:0000256" key="1">
    <source>
        <dbReference type="SAM" id="Phobius"/>
    </source>
</evidence>
<evidence type="ECO:0000259" key="2">
    <source>
        <dbReference type="Pfam" id="PF03703"/>
    </source>
</evidence>
<sequence>MKIKKDARPVLWSLAWSWILFFIPTLLIWVKWNSVKTTVSGTSITQKSGRVAKSYVNIDMSKVQNITATESPFKGGTLTVHTTSGTEELKYIKNPGEAANTLRQLVNEIQ</sequence>
<keyword evidence="4" id="KW-1185">Reference proteome</keyword>
<accession>A0ABP9FWK4</accession>
<comment type="caution">
    <text evidence="3">The sequence shown here is derived from an EMBL/GenBank/DDBJ whole genome shotgun (WGS) entry which is preliminary data.</text>
</comment>
<keyword evidence="1" id="KW-1133">Transmembrane helix</keyword>
<gene>
    <name evidence="3" type="ORF">GCM10025790_08730</name>
</gene>
<reference evidence="4" key="1">
    <citation type="journal article" date="2019" name="Int. J. Syst. Evol. Microbiol.">
        <title>The Global Catalogue of Microorganisms (GCM) 10K type strain sequencing project: providing services to taxonomists for standard genome sequencing and annotation.</title>
        <authorList>
            <consortium name="The Broad Institute Genomics Platform"/>
            <consortium name="The Broad Institute Genome Sequencing Center for Infectious Disease"/>
            <person name="Wu L."/>
            <person name="Ma J."/>
        </authorList>
    </citation>
    <scope>NUCLEOTIDE SEQUENCE [LARGE SCALE GENOMIC DNA]</scope>
    <source>
        <strain evidence="4">JCM 19129</strain>
    </source>
</reference>
<dbReference type="Pfam" id="PF03703">
    <property type="entry name" value="bPH_2"/>
    <property type="match status" value="1"/>
</dbReference>
<proteinExistence type="predicted"/>
<keyword evidence="1" id="KW-0812">Transmembrane</keyword>
<feature type="domain" description="YdbS-like PH" evidence="2">
    <location>
        <begin position="32"/>
        <end position="93"/>
    </location>
</feature>
<evidence type="ECO:0000313" key="4">
    <source>
        <dbReference type="Proteomes" id="UP001500368"/>
    </source>
</evidence>
<feature type="transmembrane region" description="Helical" evidence="1">
    <location>
        <begin position="12"/>
        <end position="32"/>
    </location>
</feature>